<evidence type="ECO:0000256" key="1">
    <source>
        <dbReference type="ARBA" id="ARBA00004167"/>
    </source>
</evidence>
<keyword evidence="2 5" id="KW-0812">Transmembrane</keyword>
<evidence type="ECO:0000256" key="2">
    <source>
        <dbReference type="ARBA" id="ARBA00022692"/>
    </source>
</evidence>
<dbReference type="EMBL" id="FOSK01000007">
    <property type="protein sequence ID" value="SFK66251.1"/>
    <property type="molecule type" value="Genomic_DNA"/>
</dbReference>
<sequence>MQKKRKIKERMQLVRRVTIILGKILALLLVLVLVVYAGLVVTTSFQTGRQFLGSTLNSFLPDVRIDQPRLTASGNLFADGVYLSDAKGAWLEVHSASVRWSPLSLLVGALDIHEVAAQRITLARLPEAAENPVTEPTPTEETGVTLPFSTVDLQNLNIKELALPPSIAGMPAQFEITGTATYASSPDKIAGKLNITRIGDVQGTASVDVDFDPADGVVNFRAMVSEAANGLAATLLDLPDAPSFALRMEGGGPLTNWSSSLQVDLNRVRAIDGDITLAQNGTQKSLATHLSGELEQFLPSSISSLFAGQTTWFANATLNEDYLPLSATGKLSTGAVLAHLENTYATDKNSLIAKVQIQTLQSNNKPLLINTGGQAVQLDTLSVTASASGPLESLNWDFSVQADKIKTQEADLGTLSLSAKGDGAHISTPIMSIPLEALLRVSDIHLAAAAQDQNIKNVSVSLKGTAFPNQEKLELSDLHLESDGAAARFNLVELSPNNGRAQGHLSVSDLSLLSGFVQQNISGSVEAQLSLLADFQKQSGEINLKGTSSRVSLQNERIDRILTSPSRFSAKVIATLNRTDLLASYGQLDTLSFENMFGQVEANGSLQDRQLDGAFSAQVHQLDLLEPRVSGALTASGKISGNASAPDVSLEIHSERIEMDGTPLEKLQLVADGTLSETAPNADINLTGKFKGEELVGKFKLLSDAGKLSVPTLDFDFGGNKLSGNAYAADLALLPQGLVGQFTIEANDLSTLSSLALTEMEGQAHGQIDIEQDNGDAKISFDLNSENLRFAQSSIMSFVAKGWIDKPFTRPAANANIALDGVEVEGVNLRSLTLNATPVEGNTSAEIATGFSINAEFAENSDQLQSAGLVQAVPDGIILTLNSLNGRYKGIQTNLKQPAVISLLEDKRTVSSFELALGNGSLNVYGSNSNQLDINAELKQLPLSIANAFVPSLALDGALNGTVRAFGENDAPQVSWQLALNQFSAKPLQDNRILPLQIESTGSFADNKIDQKTIVTNGSGLNVQAAGAIGLAGGQEVSLTTSGNIPLDVVGAKLIEQNLGGSGGFRLSGSVAGSLKDPQVAIDIQPVNLETTQLSTGMTLTDYSGDIKVTRQEIAINKFAAKFSNGGTLLLDGKLGLGSGLPAQIELTIDGGRYVDGTFVSALIDANLALQGSLADAGAPPAISGKVTINQADIEIPSTFNSSINPVIVRHLNAPKPILNQAKILAQDEGREKAKKNEQPSPISQASLNVDVEAPGKIFIRGRGVNAEAGGSLNIGGKLNDVKTVGAFSLVRGRIDILSKRLTLSRGNVTFSGSLVPTLDFAATTTSGSTEVTVLVSGPADLPVIDFTSVPSLPKDEVLAQLLFGESVNDLSPIQLASLASAIATLTGGTGVEGPLGTLRNLLGVSDIDIKFDSAGNPELAVGGYINERIYLGVTQEPTTGDNAATVDIDVTKFLKLRGEASSDGDAKAGFYYEREYD</sequence>
<gene>
    <name evidence="7" type="ORF">SAMN04488518_107275</name>
</gene>
<protein>
    <submittedName>
        <fullName evidence="7">Autotransporter secretion inner membrane protein TamB</fullName>
    </submittedName>
</protein>
<keyword evidence="4 5" id="KW-0472">Membrane</keyword>
<comment type="subcellular location">
    <subcellularLocation>
        <location evidence="1">Membrane</location>
        <topology evidence="1">Single-pass membrane protein</topology>
    </subcellularLocation>
</comment>
<proteinExistence type="predicted"/>
<evidence type="ECO:0000313" key="8">
    <source>
        <dbReference type="Proteomes" id="UP000199598"/>
    </source>
</evidence>
<comment type="caution">
    <text evidence="7">The sequence shown here is derived from an EMBL/GenBank/DDBJ whole genome shotgun (WGS) entry which is preliminary data.</text>
</comment>
<evidence type="ECO:0000256" key="5">
    <source>
        <dbReference type="SAM" id="Phobius"/>
    </source>
</evidence>
<keyword evidence="8" id="KW-1185">Reference proteome</keyword>
<feature type="domain" description="Translocation and assembly module TamB C-terminal" evidence="6">
    <location>
        <begin position="1119"/>
        <end position="1477"/>
    </location>
</feature>
<evidence type="ECO:0000313" key="7">
    <source>
        <dbReference type="EMBL" id="SFK66251.1"/>
    </source>
</evidence>
<organism evidence="7 8">
    <name type="scientific">Pseudovibrio ascidiaceicola</name>
    <dbReference type="NCBI Taxonomy" id="285279"/>
    <lineage>
        <taxon>Bacteria</taxon>
        <taxon>Pseudomonadati</taxon>
        <taxon>Pseudomonadota</taxon>
        <taxon>Alphaproteobacteria</taxon>
        <taxon>Hyphomicrobiales</taxon>
        <taxon>Stappiaceae</taxon>
        <taxon>Pseudovibrio</taxon>
    </lineage>
</organism>
<evidence type="ECO:0000256" key="4">
    <source>
        <dbReference type="ARBA" id="ARBA00023136"/>
    </source>
</evidence>
<reference evidence="7 8" key="1">
    <citation type="submission" date="2016-10" db="EMBL/GenBank/DDBJ databases">
        <authorList>
            <person name="Varghese N."/>
            <person name="Submissions S."/>
        </authorList>
    </citation>
    <scope>NUCLEOTIDE SEQUENCE [LARGE SCALE GENOMIC DNA]</scope>
    <source>
        <strain evidence="7 8">DSM 16392</strain>
    </source>
</reference>
<keyword evidence="3 5" id="KW-1133">Transmembrane helix</keyword>
<dbReference type="Pfam" id="PF04357">
    <property type="entry name" value="TamB"/>
    <property type="match status" value="1"/>
</dbReference>
<name>A0A1I4BE52_9HYPH</name>
<feature type="transmembrane region" description="Helical" evidence="5">
    <location>
        <begin position="20"/>
        <end position="41"/>
    </location>
</feature>
<dbReference type="Proteomes" id="UP000199598">
    <property type="component" value="Unassembled WGS sequence"/>
</dbReference>
<accession>A0A1I4BE52</accession>
<dbReference type="InterPro" id="IPR007452">
    <property type="entry name" value="TamB_C"/>
</dbReference>
<evidence type="ECO:0000259" key="6">
    <source>
        <dbReference type="Pfam" id="PF04357"/>
    </source>
</evidence>
<evidence type="ECO:0000256" key="3">
    <source>
        <dbReference type="ARBA" id="ARBA00022989"/>
    </source>
</evidence>